<dbReference type="SMART" id="SM00957">
    <property type="entry name" value="SecA_DEAD"/>
    <property type="match status" value="1"/>
</dbReference>
<evidence type="ECO:0000259" key="8">
    <source>
        <dbReference type="PROSITE" id="PS51196"/>
    </source>
</evidence>
<feature type="compositionally biased region" description="Basic and acidic residues" evidence="4">
    <location>
        <begin position="637"/>
        <end position="648"/>
    </location>
</feature>
<dbReference type="Gene3D" id="3.90.1440.10">
    <property type="entry name" value="SecA, preprotein cross-linking domain"/>
    <property type="match status" value="1"/>
</dbReference>
<evidence type="ECO:0000256" key="3">
    <source>
        <dbReference type="ARBA" id="ARBA00023010"/>
    </source>
</evidence>
<dbReference type="GO" id="GO:0016020">
    <property type="term" value="C:membrane"/>
    <property type="evidence" value="ECO:0007669"/>
    <property type="project" value="InterPro"/>
</dbReference>
<feature type="domain" description="SecA family profile" evidence="8">
    <location>
        <begin position="1500"/>
        <end position="2173"/>
    </location>
</feature>
<dbReference type="SUPFAM" id="SSF52540">
    <property type="entry name" value="P-loop containing nucleoside triphosphate hydrolases"/>
    <property type="match status" value="2"/>
</dbReference>
<comment type="caution">
    <text evidence="9">The sequence shown here is derived from an EMBL/GenBank/DDBJ whole genome shotgun (WGS) entry which is preliminary data.</text>
</comment>
<evidence type="ECO:0000259" key="6">
    <source>
        <dbReference type="PROSITE" id="PS51192"/>
    </source>
</evidence>
<keyword evidence="5" id="KW-0472">Membrane</keyword>
<dbReference type="GO" id="GO:0005524">
    <property type="term" value="F:ATP binding"/>
    <property type="evidence" value="ECO:0007669"/>
    <property type="project" value="InterPro"/>
</dbReference>
<name>A0A368HED2_ANCCA</name>
<dbReference type="GO" id="GO:0006605">
    <property type="term" value="P:protein targeting"/>
    <property type="evidence" value="ECO:0007669"/>
    <property type="project" value="InterPro"/>
</dbReference>
<dbReference type="InterPro" id="IPR001650">
    <property type="entry name" value="Helicase_C-like"/>
</dbReference>
<dbReference type="GO" id="GO:0006886">
    <property type="term" value="P:intracellular protein transport"/>
    <property type="evidence" value="ECO:0007669"/>
    <property type="project" value="InterPro"/>
</dbReference>
<feature type="region of interest" description="Disordered" evidence="4">
    <location>
        <begin position="632"/>
        <end position="653"/>
    </location>
</feature>
<keyword evidence="2" id="KW-0653">Protein transport</keyword>
<keyword evidence="5" id="KW-0812">Transmembrane</keyword>
<keyword evidence="5" id="KW-1133">Transmembrane helix</keyword>
<feature type="region of interest" description="Disordered" evidence="4">
    <location>
        <begin position="346"/>
        <end position="373"/>
    </location>
</feature>
<feature type="domain" description="Helicase C-terminal" evidence="7">
    <location>
        <begin position="2002"/>
        <end position="2180"/>
    </location>
</feature>
<evidence type="ECO:0000256" key="1">
    <source>
        <dbReference type="ARBA" id="ARBA00022490"/>
    </source>
</evidence>
<gene>
    <name evidence="9" type="ORF">ANCCAN_00211</name>
</gene>
<feature type="transmembrane region" description="Helical" evidence="5">
    <location>
        <begin position="2893"/>
        <end position="2913"/>
    </location>
</feature>
<dbReference type="InterPro" id="IPR027417">
    <property type="entry name" value="P-loop_NTPase"/>
</dbReference>
<evidence type="ECO:0000256" key="4">
    <source>
        <dbReference type="SAM" id="MobiDB-lite"/>
    </source>
</evidence>
<dbReference type="STRING" id="29170.A0A368HED2"/>
<feature type="domain" description="Helicase ATP-binding" evidence="6">
    <location>
        <begin position="1583"/>
        <end position="1742"/>
    </location>
</feature>
<dbReference type="PROSITE" id="PS51192">
    <property type="entry name" value="HELICASE_ATP_BIND_1"/>
    <property type="match status" value="1"/>
</dbReference>
<feature type="region of interest" description="Disordered" evidence="4">
    <location>
        <begin position="2680"/>
        <end position="2699"/>
    </location>
</feature>
<dbReference type="InterPro" id="IPR014001">
    <property type="entry name" value="Helicase_ATP-bd"/>
</dbReference>
<dbReference type="InterPro" id="IPR014018">
    <property type="entry name" value="SecA_motor_DEAD"/>
</dbReference>
<evidence type="ECO:0000313" key="9">
    <source>
        <dbReference type="EMBL" id="RCN53717.1"/>
    </source>
</evidence>
<feature type="compositionally biased region" description="Acidic residues" evidence="4">
    <location>
        <begin position="2688"/>
        <end position="2699"/>
    </location>
</feature>
<feature type="transmembrane region" description="Helical" evidence="5">
    <location>
        <begin position="2864"/>
        <end position="2886"/>
    </location>
</feature>
<dbReference type="Proteomes" id="UP000252519">
    <property type="component" value="Unassembled WGS sequence"/>
</dbReference>
<dbReference type="InterPro" id="IPR011115">
    <property type="entry name" value="SecA_DEAD"/>
</dbReference>
<keyword evidence="10" id="KW-1185">Reference proteome</keyword>
<proteinExistence type="predicted"/>
<dbReference type="EMBL" id="JOJR01000001">
    <property type="protein sequence ID" value="RCN53717.1"/>
    <property type="molecule type" value="Genomic_DNA"/>
</dbReference>
<feature type="compositionally biased region" description="Polar residues" evidence="4">
    <location>
        <begin position="967"/>
        <end position="976"/>
    </location>
</feature>
<dbReference type="PRINTS" id="PR00906">
    <property type="entry name" value="SECA"/>
</dbReference>
<dbReference type="PANTHER" id="PTHR30612:SF0">
    <property type="entry name" value="CHLOROPLAST PROTEIN-TRANSPORTING ATPASE"/>
    <property type="match status" value="1"/>
</dbReference>
<dbReference type="InterPro" id="IPR000185">
    <property type="entry name" value="SecA"/>
</dbReference>
<evidence type="ECO:0000256" key="2">
    <source>
        <dbReference type="ARBA" id="ARBA00022927"/>
    </source>
</evidence>
<reference evidence="9 10" key="1">
    <citation type="submission" date="2014-10" db="EMBL/GenBank/DDBJ databases">
        <title>Draft genome of the hookworm Ancylostoma caninum.</title>
        <authorList>
            <person name="Mitreva M."/>
        </authorList>
    </citation>
    <scope>NUCLEOTIDE SEQUENCE [LARGE SCALE GENOMIC DNA]</scope>
    <source>
        <strain evidence="9 10">Baltimore</strain>
    </source>
</reference>
<sequence length="3382" mass="382919">MGASSSVVEDISTDGIEELLTPDEYRLLVLRSVANGQSCNDTLLHLFPDKSKQHRVVLNAVREFYVETLSETVTNDVLDNITELCCSRNEQFLSTVKEYEDASLDSESWRKLSRLSSKSRERSELEERQIKNLADVLKDEPRKQKQILGKFHKVLNELAPHFSSEKSEKELLRIIVSWFKSGEMNLTQYLVWHNSLAKKSSLQLKDLKEADWPKANEADSFFNRFKVALDDIPTENLSAENLEKLRKFLAGIITSSSIVEESKGKRFRMFSKLFFLSSFKRFLEEKLKNDGTISEINIYAEYAIIVDCSLSNEQWHGINLSFVAEKIILSRKCEINLSGKSYNRNVRGKARSGKNTGERGEDGTDGSAGESSGNLLLCTNEVKNPDKLKVILNGGDGEGGQDGGDGVNGVHGRGNTRDDLYSLLPKYTSLYLAEWSIFSGYSPGTAWTKTFGHSEYSGFEEWIERTYKCDDGREMEFAIAGMRKLLCTVYDFRFVLKGGKGTMGSEAGANGVGGEGGNRGEFVARRISSGRQITGFESEMKKGDDGLDGKCGRTGDPGSNGNDVALIDQSGGFNPWEKRVDRWTYGLDSQQKLTNTYHYDSETYTRLSGYRMYVEKRKDCFVGFSTSSVDKIQSTRSTEKRKASDRQSRSQAISKQNISIDMVLEEYANRCVGEEVDIEYNEGAEFSVHVVEETEEEQRTTEQITVVRTHIADEQFHGAKKESRKIMQPEEVLKRIREAEDNAVPVEELISLWNDVFAVPLDISGDTLVMLDRLAEKLDDRQLLDSAFQNRKRLRNGMTLFDVQEFSNEVKTKLEEKKLLSSLSEESTIEEGVVDLSLVEDGPELLDVCPIPLQEFWNNVHNSSTGYRKQELDKFFDQLEFKSASTVLLIALSEIYEYLSKHRKIFENYEKSELNWCNPEEAKAYLRTFISTEELRKLQEDDLAEEEQLPKKQAGENTLLDEVDAPQQGSSGSKWNNFTDSVSNFFKSNKNEFFKDAAGLLKNHLTEITKAFNSLTELMKTETQLFSRFSIEKNKLRQPLAPGSTPMSLVHMYFLTQQILEYNLRLFRYHQEYEKNVLTPCDWFTGDGDIMLGIEDFMSNVKSRGMPENHYDLRKFMLRYGIKCAAYRHFVADTSNVNVRVYCDSGYSKMRLVENINPFVENVRQLHISKKGDVSSIGPDVAIRKLRQNLQSRRLNIPTPMSEEKLDLTPFFAESAVVEEWCRGVTVSAGPKFLRFLQKLFHLRGCPLSVPEFQFMMNTVLEVLCNFSVAEKNLSSCILSKDGVIHDVWLAVRLMAAMKENSPRFKDLIEDLAVIQDPMLRALFGSKLHEMPLDQPTLKSLTDMLAHAEDRMMQLEKISLAEWVDIAKCQTWVSYAPLLKKYGTVGYFFVFLNSLGNSEGELLRKIVDEVASKGAVMIFEKLISRISYMIAYKEIEFTESAAKDIKGLLDAASLVASSAVIEDKLNFASLVQCGYAQKFGNIHLLTNEAVQLAWMKEVMKLSVWNRVFPQNDRTLSDVVRLTINPQDNEEQKEMRKVSLENIKALLEDRVKDDPHVAILKQIDEVLFKKRKLRLRDTQKVAVLSAAKNEKNLLSQVNTGEGKSYIIVALAILRIKTGKYHETVDIITSSSVLAQRDAEHMKDIYESFNITVAHNCDEDLDKRKNAYKSDVVYGDITRFERDHLLHNFYKRNILGSRTRCNVIVDEVDSMLLDNGSNMLYLSHNIPSLELLESLFLFIHKQINMPVFAVEDEDQFNSQEIRKRVLMDMYGLITKKDLAGLLYDGKKVSDIGVIWRLLLKNHIINEEGLLLAVNIENIKTLAVELKSECGVTLAGRVLAMITLVLNRPREITVPGYLRDFALAHLDEFIDNAKKALFLQHNDEYVVDVDHTGRSGDLQPLVTIIDRGTGTDLATSQWSEGLHQFLQLKHGCRLSPLSLKAVFVSNVSYLKGYLRLNGFSGTLGSKEESNSLVTLYNADLVRIPTWKAKTFNENAPVLAKTTSEWIKEIYDETCDQVLALRSVLIICRSIADVETVHAGLLQMYENEQKSRGSEIADTFKNIIVYRREFDEFDFSSTGGLTCSRVIISTNLAGRGTDIILTDALANAGGLHVIVSFLPENSRIEDQAYGRSARCGQPGSGQIITLVEDDTATNIFQLKQFRDNAEVHRLRSLKQFYDYHIEVEETCLTLFKDHCSGVLSSVYSHSEDSLPTLLQTIYFALLDEWAMWLDRKTEAIRKCEHNKSSQEKAQIIESVREFLRNHPLPKVVQDPEMLKRNVKTAFAWITCPQPFLASALIDISSGDHSSALSTLDKVLKDFPEFAAEAYYYKGIIKQQRIRQMKKEFMNKVANVNDAPESFIRNDMDMLAEATSCLLNARGLFTARAQQKNMMSNVISKLQQNPSIVKSRGFVKQQEEAVAVLETLIGNIDDILGHTVKPKDVALAGEPPSMHVRRFREYRRAGIFSPTTLSRSYTMSQLQMISINHGISIPMFTAAFDAINGSDDIDEHGGLKIITADILSEAFSMPSVTGFWDSLRRAGCFLQEKVFIAVRKSDLSRVPVLKNLPTASLKKTPFHIQLSENALDDCYLYDVGGAAQAFKEDDVKNHELQECLEAGTAAIEVVAEMNPLVLFSIENLDQFDFLTKDLVMRELAVSATEASWILEKLVEQNVLERRVAEVESLEGENNNVIADKDENEDSEDDESKEEVIYTLVDRTNCDTFSENIRPILERLLTKYFCYGYALKSLRSSVREALSNNEIVHRILLPTNPYSDLHADLLSSGILNHERVTHSLKNVYAPDEHYFSKDDYFIDEMLYHRLEKKAPWILVNKSHLVSIVPYLREKGILPGQEMRKVITGGMRQLAVITKPNPWIWALGLFLIIAPIAIVLGAIFLGPVALTIGLVALAAVGTTLFVLAAMGVNQKMYSHVDTDTVDEFKILRDFYEVAVAEKKKDSEEKAIAKETRRITNEFVEHVMENVQSGCILTKSVEDVTSLKDLINNCCQNSEHLPLVKAGIQRWFTANAHVLQLSQFGSIFKESSTIGQIAHLSPPKVLFAFGSLLVSDINSTIRGMNKRSGPQSTKAITTRLEYEEYMDLQNSENEDEHSSENALSTALRNALRKVVDPIVDECAREILEPAIKRIESVKRERKATKGGTVKQDKKLIAKRKTMYDAEKSTKNNSSDFLTTDLHNILLRICFREAKPEIIQHMIHYNYPLSAHCATIVFDGVIELLKGLRVKTLYVQLKRGEQTIFVYNATSNASEGEIVAVTLSLQRNCFYICENGKAETEMKFHLGVFEALSEAVRGFSDAFALGPDIFVQKLEEIIGDPPRVDNSWVKKFFSSKNKEGHPKTYPQVKQGHSRWEDLAEAKTMAKRFKRILTCNDAISVTYG</sequence>
<dbReference type="GO" id="GO:0017038">
    <property type="term" value="P:protein import"/>
    <property type="evidence" value="ECO:0007669"/>
    <property type="project" value="InterPro"/>
</dbReference>
<feature type="region of interest" description="Disordered" evidence="4">
    <location>
        <begin position="941"/>
        <end position="976"/>
    </location>
</feature>
<organism evidence="9 10">
    <name type="scientific">Ancylostoma caninum</name>
    <name type="common">Dog hookworm</name>
    <dbReference type="NCBI Taxonomy" id="29170"/>
    <lineage>
        <taxon>Eukaryota</taxon>
        <taxon>Metazoa</taxon>
        <taxon>Ecdysozoa</taxon>
        <taxon>Nematoda</taxon>
        <taxon>Chromadorea</taxon>
        <taxon>Rhabditida</taxon>
        <taxon>Rhabditina</taxon>
        <taxon>Rhabditomorpha</taxon>
        <taxon>Strongyloidea</taxon>
        <taxon>Ancylostomatidae</taxon>
        <taxon>Ancylostomatinae</taxon>
        <taxon>Ancylostoma</taxon>
    </lineage>
</organism>
<dbReference type="Pfam" id="PF07517">
    <property type="entry name" value="SecA_DEAD"/>
    <property type="match status" value="1"/>
</dbReference>
<dbReference type="Gene3D" id="3.40.50.300">
    <property type="entry name" value="P-loop containing nucleotide triphosphate hydrolases"/>
    <property type="match status" value="3"/>
</dbReference>
<evidence type="ECO:0000256" key="5">
    <source>
        <dbReference type="SAM" id="Phobius"/>
    </source>
</evidence>
<dbReference type="PROSITE" id="PS51194">
    <property type="entry name" value="HELICASE_CTER"/>
    <property type="match status" value="1"/>
</dbReference>
<keyword evidence="3" id="KW-0811">Translocation</keyword>
<evidence type="ECO:0000259" key="7">
    <source>
        <dbReference type="PROSITE" id="PS51194"/>
    </source>
</evidence>
<keyword evidence="2" id="KW-0813">Transport</keyword>
<dbReference type="PROSITE" id="PS51196">
    <property type="entry name" value="SECA_MOTOR_DEAD"/>
    <property type="match status" value="1"/>
</dbReference>
<dbReference type="PANTHER" id="PTHR30612">
    <property type="entry name" value="SECA INNER MEMBRANE COMPONENT OF SEC PROTEIN SECRETION SYSTEM"/>
    <property type="match status" value="1"/>
</dbReference>
<dbReference type="OrthoDB" id="10038397at2759"/>
<protein>
    <submittedName>
        <fullName evidence="9">SecA DEAD-like domain protein</fullName>
    </submittedName>
</protein>
<keyword evidence="1" id="KW-0963">Cytoplasm</keyword>
<evidence type="ECO:0000313" key="10">
    <source>
        <dbReference type="Proteomes" id="UP000252519"/>
    </source>
</evidence>
<accession>A0A368HED2</accession>